<dbReference type="InterPro" id="IPR010328">
    <property type="entry name" value="DUF928"/>
</dbReference>
<dbReference type="AlphaFoldDB" id="A0A3S1C8C0"/>
<name>A0A3S1C8C0_9CYAN</name>
<proteinExistence type="predicted"/>
<feature type="chain" id="PRO_5018527136" description="DUF928 domain-containing protein" evidence="2">
    <location>
        <begin position="26"/>
        <end position="237"/>
    </location>
</feature>
<feature type="region of interest" description="Disordered" evidence="1">
    <location>
        <begin position="31"/>
        <end position="51"/>
    </location>
</feature>
<keyword evidence="2" id="KW-0732">Signal</keyword>
<evidence type="ECO:0000313" key="4">
    <source>
        <dbReference type="Proteomes" id="UP000271624"/>
    </source>
</evidence>
<dbReference type="Pfam" id="PF06051">
    <property type="entry name" value="DUF928"/>
    <property type="match status" value="1"/>
</dbReference>
<comment type="caution">
    <text evidence="3">The sequence shown here is derived from an EMBL/GenBank/DDBJ whole genome shotgun (WGS) entry which is preliminary data.</text>
</comment>
<reference evidence="3" key="1">
    <citation type="submission" date="2018-12" db="EMBL/GenBank/DDBJ databases">
        <authorList>
            <person name="Will S."/>
            <person name="Neumann-Schaal M."/>
            <person name="Henke P."/>
        </authorList>
    </citation>
    <scope>NUCLEOTIDE SEQUENCE</scope>
    <source>
        <strain evidence="3">PCC 7102</strain>
    </source>
</reference>
<evidence type="ECO:0000313" key="3">
    <source>
        <dbReference type="EMBL" id="RUT02183.1"/>
    </source>
</evidence>
<keyword evidence="4" id="KW-1185">Reference proteome</keyword>
<sequence length="237" mass="25825">MYLRVLRAALVTLIAIPLLSLPSTAGKITFKPPGEPAPEETAGGASRTGVSETTACSSARTGIGKSVTPVLPTTNIGFTLTEHPTVFVYIPLSTARKAFFSVQDQENNNVYQTDIELPSQPGVIQLKLPPDAPGLKANKNYKWSLVMICTADLEPDSPFVSGWIRRVEYKTNIRNKSKTITLDSVSKLAERGIWYDTLATLAQLRMNQPNNQLLATSWQELLDSVGLDAIANEPLVQ</sequence>
<reference evidence="3" key="2">
    <citation type="journal article" date="2019" name="Genome Biol. Evol.">
        <title>Day and night: Metabolic profiles and evolutionary relationships of six axenic non-marine cyanobacteria.</title>
        <authorList>
            <person name="Will S.E."/>
            <person name="Henke P."/>
            <person name="Boedeker C."/>
            <person name="Huang S."/>
            <person name="Brinkmann H."/>
            <person name="Rohde M."/>
            <person name="Jarek M."/>
            <person name="Friedl T."/>
            <person name="Seufert S."/>
            <person name="Schumacher M."/>
            <person name="Overmann J."/>
            <person name="Neumann-Schaal M."/>
            <person name="Petersen J."/>
        </authorList>
    </citation>
    <scope>NUCLEOTIDE SEQUENCE [LARGE SCALE GENOMIC DNA]</scope>
    <source>
        <strain evidence="3">PCC 7102</strain>
    </source>
</reference>
<evidence type="ECO:0000256" key="2">
    <source>
        <dbReference type="SAM" id="SignalP"/>
    </source>
</evidence>
<feature type="signal peptide" evidence="2">
    <location>
        <begin position="1"/>
        <end position="25"/>
    </location>
</feature>
<organism evidence="3 4">
    <name type="scientific">Dulcicalothrix desertica PCC 7102</name>
    <dbReference type="NCBI Taxonomy" id="232991"/>
    <lineage>
        <taxon>Bacteria</taxon>
        <taxon>Bacillati</taxon>
        <taxon>Cyanobacteriota</taxon>
        <taxon>Cyanophyceae</taxon>
        <taxon>Nostocales</taxon>
        <taxon>Calotrichaceae</taxon>
        <taxon>Dulcicalothrix</taxon>
    </lineage>
</organism>
<accession>A0A3S1C8C0</accession>
<protein>
    <recommendedName>
        <fullName evidence="5">DUF928 domain-containing protein</fullName>
    </recommendedName>
</protein>
<evidence type="ECO:0000256" key="1">
    <source>
        <dbReference type="SAM" id="MobiDB-lite"/>
    </source>
</evidence>
<dbReference type="EMBL" id="RSCL01000017">
    <property type="protein sequence ID" value="RUT02183.1"/>
    <property type="molecule type" value="Genomic_DNA"/>
</dbReference>
<dbReference type="Proteomes" id="UP000271624">
    <property type="component" value="Unassembled WGS sequence"/>
</dbReference>
<evidence type="ECO:0008006" key="5">
    <source>
        <dbReference type="Google" id="ProtNLM"/>
    </source>
</evidence>
<gene>
    <name evidence="3" type="ORF">DSM106972_062580</name>
</gene>